<dbReference type="RefSeq" id="WP_353719945.1">
    <property type="nucleotide sequence ID" value="NZ_CP159289.1"/>
</dbReference>
<organism evidence="1">
    <name type="scientific">Dyadobacter sp. 676</name>
    <dbReference type="NCBI Taxonomy" id="3088362"/>
    <lineage>
        <taxon>Bacteria</taxon>
        <taxon>Pseudomonadati</taxon>
        <taxon>Bacteroidota</taxon>
        <taxon>Cytophagia</taxon>
        <taxon>Cytophagales</taxon>
        <taxon>Spirosomataceae</taxon>
        <taxon>Dyadobacter</taxon>
    </lineage>
</organism>
<dbReference type="AlphaFoldDB" id="A0AAU8FJ71"/>
<protein>
    <recommendedName>
        <fullName evidence="2">Neutral/alkaline non-lysosomal ceramidase N-terminal domain-containing protein</fullName>
    </recommendedName>
</protein>
<proteinExistence type="predicted"/>
<evidence type="ECO:0008006" key="2">
    <source>
        <dbReference type="Google" id="ProtNLM"/>
    </source>
</evidence>
<gene>
    <name evidence="1" type="ORF">ABV298_30785</name>
</gene>
<dbReference type="EMBL" id="CP159289">
    <property type="protein sequence ID" value="XCH24630.1"/>
    <property type="molecule type" value="Genomic_DNA"/>
</dbReference>
<reference evidence="1" key="1">
    <citation type="submission" date="2024-06" db="EMBL/GenBank/DDBJ databases">
        <title>Sequencing and assembly of the genome of Dyadobacter sp. strain 676, a symbiont of Cyamopsis tetragonoloba.</title>
        <authorList>
            <person name="Guro P."/>
            <person name="Sazanova A."/>
            <person name="Kuznetsova I."/>
            <person name="Belimov A."/>
            <person name="Safronova V."/>
        </authorList>
    </citation>
    <scope>NUCLEOTIDE SEQUENCE</scope>
    <source>
        <strain evidence="1">676</strain>
    </source>
</reference>
<sequence>MNFVTPFLAGAAEVKTTPPLGTRINGDFITHYATHIHDDLFAKALVMKSGEETVALVIVDICVMPKEFVDGVKTLIASRTGIAHSHVLIASTHTHAAGSVADVHLGSLDPAYEKMLPGRIAEAVQAALQQLRPARVAFGSVAAPEHLRCRRYTMKPGYMPLNPVTGGTDQVKTNPFGVEAYIDHSVAPTDPELGFLAVQGLDGRWIGILGNYSLHYVGDWENGNISADYFGCFSHRLRERLNAGGEFVGMMSNGTSGDVNIWDFVDGGRYPQAQFEKSKFIGHDLADRLVDSLGSLEWQPEPVLEAIFESIPCEIVKPSAQELENAARMIAGARFETIDCDDEGLKRIYAREQLLLAEMPAIRECPAQAIRIGSGIIGGLAGEFFSETGLYLKTQAGTGSYFTITMANGNAGYVPPRHEMERGGYETWRCRYSCMAPGTEAKIREKLLAMIRTLRA</sequence>
<accession>A0AAU8FJ71</accession>
<evidence type="ECO:0000313" key="1">
    <source>
        <dbReference type="EMBL" id="XCH24630.1"/>
    </source>
</evidence>
<name>A0AAU8FJ71_9BACT</name>